<gene>
    <name evidence="1" type="ORF">LCGC14_2669610</name>
</gene>
<dbReference type="EMBL" id="LAZR01046771">
    <property type="protein sequence ID" value="KKK95757.1"/>
    <property type="molecule type" value="Genomic_DNA"/>
</dbReference>
<accession>A0A0F8ZPF0</accession>
<feature type="non-terminal residue" evidence="1">
    <location>
        <position position="1"/>
    </location>
</feature>
<dbReference type="AlphaFoldDB" id="A0A0F8ZPF0"/>
<name>A0A0F8ZPF0_9ZZZZ</name>
<protein>
    <submittedName>
        <fullName evidence="1">Uncharacterized protein</fullName>
    </submittedName>
</protein>
<reference evidence="1" key="1">
    <citation type="journal article" date="2015" name="Nature">
        <title>Complex archaea that bridge the gap between prokaryotes and eukaryotes.</title>
        <authorList>
            <person name="Spang A."/>
            <person name="Saw J.H."/>
            <person name="Jorgensen S.L."/>
            <person name="Zaremba-Niedzwiedzka K."/>
            <person name="Martijn J."/>
            <person name="Lind A.E."/>
            <person name="van Eijk R."/>
            <person name="Schleper C."/>
            <person name="Guy L."/>
            <person name="Ettema T.J."/>
        </authorList>
    </citation>
    <scope>NUCLEOTIDE SEQUENCE</scope>
</reference>
<sequence>GNITKTMREVGYSENTINTPKNLTNSKGFKELMEKNLPNELLTKKHKALLNSKRIEHLVFPVKTEDKAIVKLLNSVNCTVRKIQHGETAKHVWFWSQNDRALKDGLDMAYKLKGKYAPTKSIQLKVERKIIDPEILESEQQYNELIKRKLIERSKVRDKTDS</sequence>
<evidence type="ECO:0000313" key="1">
    <source>
        <dbReference type="EMBL" id="KKK95757.1"/>
    </source>
</evidence>
<organism evidence="1">
    <name type="scientific">marine sediment metagenome</name>
    <dbReference type="NCBI Taxonomy" id="412755"/>
    <lineage>
        <taxon>unclassified sequences</taxon>
        <taxon>metagenomes</taxon>
        <taxon>ecological metagenomes</taxon>
    </lineage>
</organism>
<comment type="caution">
    <text evidence="1">The sequence shown here is derived from an EMBL/GenBank/DDBJ whole genome shotgun (WGS) entry which is preliminary data.</text>
</comment>
<proteinExistence type="predicted"/>